<dbReference type="HOGENOM" id="CLU_2464103_0_0_7"/>
<name>A0A0H3AAN0_NITV4</name>
<dbReference type="EMBL" id="CP000527">
    <property type="protein sequence ID" value="ABM29365.1"/>
    <property type="molecule type" value="Genomic_DNA"/>
</dbReference>
<proteinExistence type="predicted"/>
<dbReference type="KEGG" id="dvl:Dvul_2349"/>
<feature type="transmembrane region" description="Helical" evidence="1">
    <location>
        <begin position="17"/>
        <end position="39"/>
    </location>
</feature>
<sequence length="99" mass="11253">MHFQHSDHGGTMTSHNIMLIAAAIFAHTMLVLFTVRLAHRLGRPVVFWGYAALFIPVLPPVLLALMGRSRWRDCPYCSSRIWKSLMVCCRCGTPVWPET</sequence>
<keyword evidence="1" id="KW-0472">Membrane</keyword>
<accession>A0A0H3AAN0</accession>
<protein>
    <submittedName>
        <fullName evidence="2">Uncharacterized protein</fullName>
    </submittedName>
</protein>
<keyword evidence="1" id="KW-1133">Transmembrane helix</keyword>
<evidence type="ECO:0000256" key="1">
    <source>
        <dbReference type="SAM" id="Phobius"/>
    </source>
</evidence>
<evidence type="ECO:0000313" key="3">
    <source>
        <dbReference type="Proteomes" id="UP000009173"/>
    </source>
</evidence>
<dbReference type="AlphaFoldDB" id="A0A0H3AAN0"/>
<evidence type="ECO:0000313" key="2">
    <source>
        <dbReference type="EMBL" id="ABM29365.1"/>
    </source>
</evidence>
<organism evidence="2 3">
    <name type="scientific">Nitratidesulfovibrio vulgaris (strain DP4)</name>
    <name type="common">Desulfovibrio vulgaris</name>
    <dbReference type="NCBI Taxonomy" id="391774"/>
    <lineage>
        <taxon>Bacteria</taxon>
        <taxon>Pseudomonadati</taxon>
        <taxon>Thermodesulfobacteriota</taxon>
        <taxon>Desulfovibrionia</taxon>
        <taxon>Desulfovibrionales</taxon>
        <taxon>Desulfovibrionaceae</taxon>
        <taxon>Nitratidesulfovibrio</taxon>
    </lineage>
</organism>
<keyword evidence="1" id="KW-0812">Transmembrane</keyword>
<gene>
    <name evidence="2" type="ordered locus">Dvul_2349</name>
</gene>
<feature type="transmembrane region" description="Helical" evidence="1">
    <location>
        <begin position="45"/>
        <end position="65"/>
    </location>
</feature>
<reference evidence="3" key="1">
    <citation type="journal article" date="2009" name="Environ. Microbiol.">
        <title>Contribution of mobile genetic elements to Desulfovibrio vulgaris genome plasticity.</title>
        <authorList>
            <person name="Walker C.B."/>
            <person name="Stolyar S."/>
            <person name="Chivian D."/>
            <person name="Pinel N."/>
            <person name="Gabster J.A."/>
            <person name="Dehal P.S."/>
            <person name="He Z."/>
            <person name="Yang Z.K."/>
            <person name="Yen H.C."/>
            <person name="Zhou J."/>
            <person name="Wall J.D."/>
            <person name="Hazen T.C."/>
            <person name="Arkin A.P."/>
            <person name="Stahl D.A."/>
        </authorList>
    </citation>
    <scope>NUCLEOTIDE SEQUENCE [LARGE SCALE GENOMIC DNA]</scope>
    <source>
        <strain evidence="3">DP4</strain>
    </source>
</reference>
<dbReference type="Proteomes" id="UP000009173">
    <property type="component" value="Chromosome"/>
</dbReference>